<evidence type="ECO:0000313" key="2">
    <source>
        <dbReference type="EMBL" id="KGE73431.1"/>
    </source>
</evidence>
<sequence length="665" mass="71848">MVVTLILLLSIGGLLHAQEGSGILLSSQINPQSLRTGLRFTLEVPLPDQNLPVQDAPVVGPLVLPPGISLIFGPEVTGGTSPGITWYLRADRPGWWDIPGVQITWGGREYSLSGQRIGIAQDREGFIPPVLEWVVPTQTLVEGQSIGVVLMLGKMPEYRLPEGLQFSQPQGALFEEVSGLGTAVSNTLGGITLHRFPMAGFILTPSRSGGITIPGAQVLVDGNRVAAPGVTLTAESLPEDGVAGGAVGSFSLTSELSPPSLNPGDTAVLRLRLDGTGNLNFLQLPEPQIEGSQAISSNETFRLTPHEAGYRGYREITYQIQAGQSGRLQVRIPSMGWYNPQSARIEGLPARVLTADITPVVVSPESTDRQGLRLLPPERVMEYNLLFLYRRAEAYLVFIPFLFLGVGIRFRTRRRKPRVRPKPGKVLAGMAVFIALLSGAAMAPGIALEHQAGLEQSHQAFLEGDYTASLEFYQFLESQYPENPGVLHNVGVIQAALGSRDLGVYYLGQALRRSPRDEELIESLRVLQATSGLDRQHSIPLVPRGDSLFILVLVSGSLLLLFIPLWFARGNPIKTVVTSLLLVVLAGSITGIVLYDRGITEDMAIVRGPQGILKKIPEEGAADWLALPGGTSVRYKTTSGTYVLLETSYGLSGWMQTQQLIGLEK</sequence>
<comment type="caution">
    <text evidence="2">The sequence shown here is derived from an EMBL/GenBank/DDBJ whole genome shotgun (WGS) entry which is preliminary data.</text>
</comment>
<feature type="transmembrane region" description="Helical" evidence="1">
    <location>
        <begin position="548"/>
        <end position="568"/>
    </location>
</feature>
<keyword evidence="3" id="KW-1185">Reference proteome</keyword>
<dbReference type="SUPFAM" id="SSF48452">
    <property type="entry name" value="TPR-like"/>
    <property type="match status" value="1"/>
</dbReference>
<feature type="transmembrane region" description="Helical" evidence="1">
    <location>
        <begin position="575"/>
        <end position="595"/>
    </location>
</feature>
<dbReference type="AlphaFoldDB" id="A0A098R0Y9"/>
<keyword evidence="1" id="KW-0812">Transmembrane</keyword>
<accession>A0A098R0Y9</accession>
<name>A0A098R0Y9_9SPIO</name>
<dbReference type="eggNOG" id="ENOG50346MI">
    <property type="taxonomic scope" value="Bacteria"/>
</dbReference>
<reference evidence="2 3" key="1">
    <citation type="submission" date="2014-05" db="EMBL/GenBank/DDBJ databases">
        <title>De novo Genome Sequence of Spirocheata sp.</title>
        <authorList>
            <person name="Shivani Y."/>
            <person name="Subhash Y."/>
            <person name="Tushar L."/>
            <person name="Sasikala C."/>
            <person name="Ramana C.V."/>
        </authorList>
    </citation>
    <scope>NUCLEOTIDE SEQUENCE [LARGE SCALE GENOMIC DNA]</scope>
    <source>
        <strain evidence="2 3">JC230</strain>
    </source>
</reference>
<evidence type="ECO:0000313" key="3">
    <source>
        <dbReference type="Proteomes" id="UP000029692"/>
    </source>
</evidence>
<evidence type="ECO:0008006" key="4">
    <source>
        <dbReference type="Google" id="ProtNLM"/>
    </source>
</evidence>
<dbReference type="STRING" id="1480694.DC28_03990"/>
<dbReference type="EMBL" id="JNUP01000029">
    <property type="protein sequence ID" value="KGE73431.1"/>
    <property type="molecule type" value="Genomic_DNA"/>
</dbReference>
<evidence type="ECO:0000256" key="1">
    <source>
        <dbReference type="SAM" id="Phobius"/>
    </source>
</evidence>
<organism evidence="2 3">
    <name type="scientific">Spirochaeta lutea</name>
    <dbReference type="NCBI Taxonomy" id="1480694"/>
    <lineage>
        <taxon>Bacteria</taxon>
        <taxon>Pseudomonadati</taxon>
        <taxon>Spirochaetota</taxon>
        <taxon>Spirochaetia</taxon>
        <taxon>Spirochaetales</taxon>
        <taxon>Spirochaetaceae</taxon>
        <taxon>Spirochaeta</taxon>
    </lineage>
</organism>
<feature type="transmembrane region" description="Helical" evidence="1">
    <location>
        <begin position="424"/>
        <end position="447"/>
    </location>
</feature>
<dbReference type="InterPro" id="IPR011990">
    <property type="entry name" value="TPR-like_helical_dom_sf"/>
</dbReference>
<dbReference type="Proteomes" id="UP000029692">
    <property type="component" value="Unassembled WGS sequence"/>
</dbReference>
<keyword evidence="1" id="KW-0472">Membrane</keyword>
<keyword evidence="1" id="KW-1133">Transmembrane helix</keyword>
<feature type="transmembrane region" description="Helical" evidence="1">
    <location>
        <begin position="394"/>
        <end position="412"/>
    </location>
</feature>
<protein>
    <recommendedName>
        <fullName evidence="4">SH3b domain-containing protein</fullName>
    </recommendedName>
</protein>
<proteinExistence type="predicted"/>
<gene>
    <name evidence="2" type="ORF">DC28_03990</name>
</gene>